<evidence type="ECO:0000313" key="2">
    <source>
        <dbReference type="EMBL" id="SEO89405.1"/>
    </source>
</evidence>
<dbReference type="Pfam" id="PF11127">
    <property type="entry name" value="YgaP-like_TM"/>
    <property type="match status" value="1"/>
</dbReference>
<proteinExistence type="predicted"/>
<evidence type="ECO:0000259" key="1">
    <source>
        <dbReference type="Pfam" id="PF11127"/>
    </source>
</evidence>
<dbReference type="RefSeq" id="WP_216110810.1">
    <property type="nucleotide sequence ID" value="NZ_FOEG01000004.1"/>
</dbReference>
<dbReference type="EMBL" id="FOEG01000004">
    <property type="protein sequence ID" value="SEO89405.1"/>
    <property type="molecule type" value="Genomic_DNA"/>
</dbReference>
<protein>
    <recommendedName>
        <fullName evidence="1">Inner membrane protein YgaP-like transmembrane domain-containing protein</fullName>
    </recommendedName>
</protein>
<keyword evidence="3" id="KW-1185">Reference proteome</keyword>
<organism evidence="2 3">
    <name type="scientific">Aquisalimonas asiatica</name>
    <dbReference type="NCBI Taxonomy" id="406100"/>
    <lineage>
        <taxon>Bacteria</taxon>
        <taxon>Pseudomonadati</taxon>
        <taxon>Pseudomonadota</taxon>
        <taxon>Gammaproteobacteria</taxon>
        <taxon>Chromatiales</taxon>
        <taxon>Ectothiorhodospiraceae</taxon>
        <taxon>Aquisalimonas</taxon>
    </lineage>
</organism>
<sequence>MFKRNMGTVDRAIRAVVGLVLISLVFLGPQTAWGWIGVIPLATAAMGFCPAYSPLGLSTCKRHASTN</sequence>
<name>A0A1H8TEZ1_9GAMM</name>
<dbReference type="AlphaFoldDB" id="A0A1H8TEZ1"/>
<reference evidence="2 3" key="1">
    <citation type="submission" date="2016-10" db="EMBL/GenBank/DDBJ databases">
        <authorList>
            <person name="de Groot N.N."/>
        </authorList>
    </citation>
    <scope>NUCLEOTIDE SEQUENCE [LARGE SCALE GENOMIC DNA]</scope>
    <source>
        <strain evidence="2 3">CGMCC 1.6291</strain>
    </source>
</reference>
<dbReference type="Proteomes" id="UP000199657">
    <property type="component" value="Unassembled WGS sequence"/>
</dbReference>
<dbReference type="InterPro" id="IPR021309">
    <property type="entry name" value="YgaP-like_TM"/>
</dbReference>
<gene>
    <name evidence="2" type="ORF">SAMN04488052_104117</name>
</gene>
<dbReference type="STRING" id="406100.SAMN04488052_104117"/>
<evidence type="ECO:0000313" key="3">
    <source>
        <dbReference type="Proteomes" id="UP000199657"/>
    </source>
</evidence>
<feature type="domain" description="Inner membrane protein YgaP-like transmembrane" evidence="1">
    <location>
        <begin position="3"/>
        <end position="62"/>
    </location>
</feature>
<accession>A0A1H8TEZ1</accession>